<reference evidence="2" key="1">
    <citation type="submission" date="2020-03" db="EMBL/GenBank/DDBJ databases">
        <title>Hybrid Assembly of Korean Phytophthora infestans isolates.</title>
        <authorList>
            <person name="Prokchorchik M."/>
            <person name="Lee Y."/>
            <person name="Seo J."/>
            <person name="Cho J.-H."/>
            <person name="Park Y.-E."/>
            <person name="Jang D.-C."/>
            <person name="Im J.-S."/>
            <person name="Choi J.-G."/>
            <person name="Park H.-J."/>
            <person name="Lee G.-B."/>
            <person name="Lee Y.-G."/>
            <person name="Hong S.-Y."/>
            <person name="Cho K."/>
            <person name="Sohn K.H."/>
        </authorList>
    </citation>
    <scope>NUCLEOTIDE SEQUENCE</scope>
    <source>
        <strain evidence="2">KR_2_A2</strain>
    </source>
</reference>
<protein>
    <submittedName>
        <fullName evidence="2">Uncharacterized protein</fullName>
    </submittedName>
</protein>
<gene>
    <name evidence="2" type="ORF">GN958_ATG16290</name>
</gene>
<accession>A0A8S9U4C3</accession>
<comment type="caution">
    <text evidence="2">The sequence shown here is derived from an EMBL/GenBank/DDBJ whole genome shotgun (WGS) entry which is preliminary data.</text>
</comment>
<dbReference type="Proteomes" id="UP000704712">
    <property type="component" value="Unassembled WGS sequence"/>
</dbReference>
<evidence type="ECO:0000313" key="2">
    <source>
        <dbReference type="EMBL" id="KAF4134502.1"/>
    </source>
</evidence>
<feature type="region of interest" description="Disordered" evidence="1">
    <location>
        <begin position="69"/>
        <end position="98"/>
    </location>
</feature>
<name>A0A8S9U4C3_PHYIN</name>
<organism evidence="2 3">
    <name type="scientific">Phytophthora infestans</name>
    <name type="common">Potato late blight agent</name>
    <name type="synonym">Botrytis infestans</name>
    <dbReference type="NCBI Taxonomy" id="4787"/>
    <lineage>
        <taxon>Eukaryota</taxon>
        <taxon>Sar</taxon>
        <taxon>Stramenopiles</taxon>
        <taxon>Oomycota</taxon>
        <taxon>Peronosporomycetes</taxon>
        <taxon>Peronosporales</taxon>
        <taxon>Peronosporaceae</taxon>
        <taxon>Phytophthora</taxon>
    </lineage>
</organism>
<evidence type="ECO:0000313" key="3">
    <source>
        <dbReference type="Proteomes" id="UP000704712"/>
    </source>
</evidence>
<sequence>MPKPSKPFSSRGSIKITTNKKAAIVASVLPKAKQKLTVRFKQGVQRQVTKGPPPKGAFIVVERKGLLTARQRRKRTKKPLEQGDVQSSKHGGKPTACKESTTRLCRIRKCLPPEGGTVQLEGVCSAPFCANSGATRTSLGDRGFRRLMVVECPSVN</sequence>
<proteinExistence type="predicted"/>
<evidence type="ECO:0000256" key="1">
    <source>
        <dbReference type="SAM" id="MobiDB-lite"/>
    </source>
</evidence>
<dbReference type="AlphaFoldDB" id="A0A8S9U4C3"/>
<dbReference type="EMBL" id="JAACNO010002281">
    <property type="protein sequence ID" value="KAF4134502.1"/>
    <property type="molecule type" value="Genomic_DNA"/>
</dbReference>